<evidence type="ECO:0000256" key="2">
    <source>
        <dbReference type="ARBA" id="ARBA00022801"/>
    </source>
</evidence>
<dbReference type="Proteomes" id="UP000762271">
    <property type="component" value="Unassembled WGS sequence"/>
</dbReference>
<reference evidence="3" key="1">
    <citation type="journal article" date="2021" name="Genome Biol. Evol.">
        <title>Continental-Scale Gene Flow Prevents Allopatric Divergence of Pelagic Freshwater Bacteria.</title>
        <authorList>
            <person name="Hoetzinger M."/>
            <person name="Pitt A."/>
            <person name="Huemer A."/>
            <person name="Hahn M.W."/>
        </authorList>
    </citation>
    <scope>NUCLEOTIDE SEQUENCE</scope>
    <source>
        <strain evidence="3">AP-YLGG-20-G6</strain>
    </source>
</reference>
<gene>
    <name evidence="3" type="ORF">G6693_04850</name>
</gene>
<dbReference type="GO" id="GO:0000270">
    <property type="term" value="P:peptidoglycan metabolic process"/>
    <property type="evidence" value="ECO:0007669"/>
    <property type="project" value="TreeGrafter"/>
</dbReference>
<dbReference type="Gene3D" id="3.40.710.10">
    <property type="entry name" value="DD-peptidase/beta-lactamase superfamily"/>
    <property type="match status" value="1"/>
</dbReference>
<dbReference type="Pfam" id="PF02113">
    <property type="entry name" value="Peptidase_S13"/>
    <property type="match status" value="1"/>
</dbReference>
<evidence type="ECO:0000313" key="4">
    <source>
        <dbReference type="Proteomes" id="UP000762271"/>
    </source>
</evidence>
<comment type="similarity">
    <text evidence="1">Belongs to the peptidase S13 family.</text>
</comment>
<keyword evidence="3" id="KW-0121">Carboxypeptidase</keyword>
<dbReference type="AlphaFoldDB" id="A0AAE3CHN2"/>
<dbReference type="GO" id="GO:0006508">
    <property type="term" value="P:proteolysis"/>
    <property type="evidence" value="ECO:0007669"/>
    <property type="project" value="InterPro"/>
</dbReference>
<evidence type="ECO:0000256" key="1">
    <source>
        <dbReference type="ARBA" id="ARBA00006096"/>
    </source>
</evidence>
<proteinExistence type="inferred from homology"/>
<keyword evidence="2" id="KW-0378">Hydrolase</keyword>
<evidence type="ECO:0000313" key="3">
    <source>
        <dbReference type="EMBL" id="MBT8591253.1"/>
    </source>
</evidence>
<dbReference type="EMBL" id="JAANGI010000001">
    <property type="protein sequence ID" value="MBT8591253.1"/>
    <property type="molecule type" value="Genomic_DNA"/>
</dbReference>
<dbReference type="Gene3D" id="3.50.80.20">
    <property type="entry name" value="D-Ala-D-Ala carboxypeptidase C, peptidase S13"/>
    <property type="match status" value="1"/>
</dbReference>
<name>A0AAE3CHN2_9BURK</name>
<dbReference type="GO" id="GO:0004185">
    <property type="term" value="F:serine-type carboxypeptidase activity"/>
    <property type="evidence" value="ECO:0007669"/>
    <property type="project" value="InterPro"/>
</dbReference>
<dbReference type="SUPFAM" id="SSF56601">
    <property type="entry name" value="beta-lactamase/transpeptidase-like"/>
    <property type="match status" value="1"/>
</dbReference>
<dbReference type="InterPro" id="IPR012338">
    <property type="entry name" value="Beta-lactam/transpept-like"/>
</dbReference>
<accession>A0AAE3CHN2</accession>
<organism evidence="3 4">
    <name type="scientific">Polynucleobacter paneuropaeus</name>
    <dbReference type="NCBI Taxonomy" id="2527775"/>
    <lineage>
        <taxon>Bacteria</taxon>
        <taxon>Pseudomonadati</taxon>
        <taxon>Pseudomonadota</taxon>
        <taxon>Betaproteobacteria</taxon>
        <taxon>Burkholderiales</taxon>
        <taxon>Burkholderiaceae</taxon>
        <taxon>Polynucleobacter</taxon>
    </lineage>
</organism>
<dbReference type="PANTHER" id="PTHR30023:SF0">
    <property type="entry name" value="PENICILLIN-SENSITIVE CARBOXYPEPTIDASE A"/>
    <property type="match status" value="1"/>
</dbReference>
<dbReference type="PANTHER" id="PTHR30023">
    <property type="entry name" value="D-ALANYL-D-ALANINE CARBOXYPEPTIDASE"/>
    <property type="match status" value="1"/>
</dbReference>
<sequence length="499" mass="55033">MLTLCFICQLVQAASDSRSYQLPNAILSSLEKNQISPDAMGVSVVEILQSGTGKPEAKIVLDWNASKPMNPASTMKLLTTLTSLEVLGPDYRWRTNVFTDGVIHQGVLKGNVYLQGRGDPKLIPEELAKMMQALQNLGIQKIDGNLIFDRSAYAKSVMEQSSIDGEEFRAYNVSPDPLLYSFRTLSFNLSKSRTADFIDITYTPALSQFTINNQLRVVNQYCDNWKKEISFDLSNNHQENIGDTALLASFSGNFPSGCNNAGYNIVAIDANTFLTKGFSAAWELAGGKWARAPNGQDGIVPFTARPLLQFEGIKLADDVQDINKFSNNVMARQVLLTLALEKMGKPASVENGDVVIRSWLKKMGLQFPELVIENGAGLSRNEAISPEHMNQLLVLARNLPTGDILYNSLPIAGVDGTMKNRLLGQLRKFLHLQKKPEARIKTGSLSDVRSISGYVISKSGRMYAVTSFINHPNANRGIEAQDQLLSWLLEDGPEPKQAR</sequence>
<dbReference type="InterPro" id="IPR000667">
    <property type="entry name" value="Peptidase_S13"/>
</dbReference>
<comment type="caution">
    <text evidence="3">The sequence shown here is derived from an EMBL/GenBank/DDBJ whole genome shotgun (WGS) entry which is preliminary data.</text>
</comment>
<dbReference type="PRINTS" id="PR00922">
    <property type="entry name" value="DADACBPTASE3"/>
</dbReference>
<keyword evidence="3" id="KW-0645">Protease</keyword>
<protein>
    <submittedName>
        <fullName evidence="3">D-alanyl-D-alanine carboxypeptidase/D-alanyl-D-alanine-endopeptidase</fullName>
    </submittedName>
</protein>